<dbReference type="PROSITE" id="PS00371">
    <property type="entry name" value="PTS_EIIA_TYPE_1_HIS"/>
    <property type="match status" value="1"/>
</dbReference>
<keyword evidence="4" id="KW-0808">Transferase</keyword>
<dbReference type="SUPFAM" id="SSF51261">
    <property type="entry name" value="Duplicated hybrid motif"/>
    <property type="match status" value="1"/>
</dbReference>
<evidence type="ECO:0000313" key="9">
    <source>
        <dbReference type="Proteomes" id="UP000295416"/>
    </source>
</evidence>
<evidence type="ECO:0000313" key="8">
    <source>
        <dbReference type="EMBL" id="TCP24849.1"/>
    </source>
</evidence>
<evidence type="ECO:0000256" key="5">
    <source>
        <dbReference type="ARBA" id="ARBA00022683"/>
    </source>
</evidence>
<evidence type="ECO:0000256" key="6">
    <source>
        <dbReference type="ARBA" id="ARBA00022777"/>
    </source>
</evidence>
<dbReference type="InterPro" id="IPR011055">
    <property type="entry name" value="Dup_hybrid_motif"/>
</dbReference>
<dbReference type="RefSeq" id="WP_132746883.1">
    <property type="nucleotide sequence ID" value="NZ_SLXK01000023.1"/>
</dbReference>
<keyword evidence="3" id="KW-0762">Sugar transport</keyword>
<dbReference type="PROSITE" id="PS51093">
    <property type="entry name" value="PTS_EIIA_TYPE_1"/>
    <property type="match status" value="1"/>
</dbReference>
<dbReference type="PANTHER" id="PTHR45008">
    <property type="entry name" value="PTS SYSTEM GLUCOSE-SPECIFIC EIIA COMPONENT"/>
    <property type="match status" value="1"/>
</dbReference>
<dbReference type="Pfam" id="PF00358">
    <property type="entry name" value="PTS_EIIA_1"/>
    <property type="match status" value="1"/>
</dbReference>
<keyword evidence="5" id="KW-0598">Phosphotransferase system</keyword>
<dbReference type="Gene3D" id="2.70.70.10">
    <property type="entry name" value="Glucose Permease (Domain IIA)"/>
    <property type="match status" value="1"/>
</dbReference>
<gene>
    <name evidence="8" type="ORF">EV207_12321</name>
</gene>
<dbReference type="InterPro" id="IPR001127">
    <property type="entry name" value="PTS_EIIA_1_perm"/>
</dbReference>
<evidence type="ECO:0000259" key="7">
    <source>
        <dbReference type="PROSITE" id="PS51093"/>
    </source>
</evidence>
<reference evidence="8 9" key="1">
    <citation type="submission" date="2019-03" db="EMBL/GenBank/DDBJ databases">
        <title>Genomic Encyclopedia of Type Strains, Phase IV (KMG-IV): sequencing the most valuable type-strain genomes for metagenomic binning, comparative biology and taxonomic classification.</title>
        <authorList>
            <person name="Goeker M."/>
        </authorList>
    </citation>
    <scope>NUCLEOTIDE SEQUENCE [LARGE SCALE GENOMIC DNA]</scope>
    <source>
        <strain evidence="8 9">DSM 19377</strain>
    </source>
</reference>
<dbReference type="EMBL" id="SLXK01000023">
    <property type="protein sequence ID" value="TCP24849.1"/>
    <property type="molecule type" value="Genomic_DNA"/>
</dbReference>
<evidence type="ECO:0000256" key="1">
    <source>
        <dbReference type="ARBA" id="ARBA00004496"/>
    </source>
</evidence>
<sequence>MLNKLFGKKHKQTEEHILAPVGGEVVAIEEVPDPTFSQKMMGDGVAIKPNEGKVVAPFDGEIMQLFPTKHAVGIKGKSGLEVLIHIGLETVSLDGEGFEGHVTAGDKVRAGDTLVTFDLGMIKEKAADTITPIVITNIDAAEALDKKINAAAKSGETEVMSVTVKS</sequence>
<evidence type="ECO:0000256" key="4">
    <source>
        <dbReference type="ARBA" id="ARBA00022679"/>
    </source>
</evidence>
<dbReference type="Proteomes" id="UP000295416">
    <property type="component" value="Unassembled WGS sequence"/>
</dbReference>
<dbReference type="NCBIfam" id="TIGR00830">
    <property type="entry name" value="PTBA"/>
    <property type="match status" value="1"/>
</dbReference>
<dbReference type="GO" id="GO:0009401">
    <property type="term" value="P:phosphoenolpyruvate-dependent sugar phosphotransferase system"/>
    <property type="evidence" value="ECO:0007669"/>
    <property type="project" value="UniProtKB-KW"/>
</dbReference>
<protein>
    <submittedName>
        <fullName evidence="8">PTS system IIA component (Glc family)</fullName>
    </submittedName>
</protein>
<keyword evidence="2" id="KW-0813">Transport</keyword>
<name>A0A4R2NSB8_9BACL</name>
<accession>A0A4R2NSB8</accession>
<organism evidence="8 9">
    <name type="scientific">Scopulibacillus darangshiensis</name>
    <dbReference type="NCBI Taxonomy" id="442528"/>
    <lineage>
        <taxon>Bacteria</taxon>
        <taxon>Bacillati</taxon>
        <taxon>Bacillota</taxon>
        <taxon>Bacilli</taxon>
        <taxon>Bacillales</taxon>
        <taxon>Sporolactobacillaceae</taxon>
        <taxon>Scopulibacillus</taxon>
    </lineage>
</organism>
<dbReference type="OrthoDB" id="92465at2"/>
<proteinExistence type="predicted"/>
<dbReference type="FunFam" id="2.70.70.10:FF:000001">
    <property type="entry name" value="PTS system glucose-specific IIA component"/>
    <property type="match status" value="1"/>
</dbReference>
<feature type="domain" description="PTS EIIA type-1" evidence="7">
    <location>
        <begin position="33"/>
        <end position="137"/>
    </location>
</feature>
<dbReference type="InterPro" id="IPR050890">
    <property type="entry name" value="PTS_EIIA_component"/>
</dbReference>
<comment type="subcellular location">
    <subcellularLocation>
        <location evidence="1">Cytoplasm</location>
    </subcellularLocation>
</comment>
<evidence type="ECO:0000256" key="2">
    <source>
        <dbReference type="ARBA" id="ARBA00022448"/>
    </source>
</evidence>
<dbReference type="GO" id="GO:0016301">
    <property type="term" value="F:kinase activity"/>
    <property type="evidence" value="ECO:0007669"/>
    <property type="project" value="UniProtKB-KW"/>
</dbReference>
<evidence type="ECO:0000256" key="3">
    <source>
        <dbReference type="ARBA" id="ARBA00022597"/>
    </source>
</evidence>
<keyword evidence="9" id="KW-1185">Reference proteome</keyword>
<comment type="caution">
    <text evidence="8">The sequence shown here is derived from an EMBL/GenBank/DDBJ whole genome shotgun (WGS) entry which is preliminary data.</text>
</comment>
<dbReference type="PANTHER" id="PTHR45008:SF1">
    <property type="entry name" value="PTS SYSTEM GLUCOSE-SPECIFIC EIIA COMPONENT"/>
    <property type="match status" value="1"/>
</dbReference>
<dbReference type="AlphaFoldDB" id="A0A4R2NSB8"/>
<keyword evidence="6" id="KW-0418">Kinase</keyword>
<dbReference type="GO" id="GO:0005737">
    <property type="term" value="C:cytoplasm"/>
    <property type="evidence" value="ECO:0007669"/>
    <property type="project" value="UniProtKB-SubCell"/>
</dbReference>